<dbReference type="Proteomes" id="UP001460270">
    <property type="component" value="Unassembled WGS sequence"/>
</dbReference>
<dbReference type="EMBL" id="JBBPFD010000004">
    <property type="protein sequence ID" value="KAK7930031.1"/>
    <property type="molecule type" value="Genomic_DNA"/>
</dbReference>
<sequence length="147" mass="15761">MSFYMPSAAQVWGVLNLPPCSGWNRLMPLEPAGLSSLVIASQHLSNGVVHPPCCLSPALPNRLRQGGPMRVPTRLQRKGCTCSLPVLCPYRLDCPYQAGGLAGGLCVLLACSLRPLCQTADWQIKQTQAEQQGGEETHHLTGSRGKG</sequence>
<dbReference type="AlphaFoldDB" id="A0AAW0PNQ2"/>
<evidence type="ECO:0000313" key="2">
    <source>
        <dbReference type="Proteomes" id="UP001460270"/>
    </source>
</evidence>
<organism evidence="1 2">
    <name type="scientific">Mugilogobius chulae</name>
    <name type="common">yellowstripe goby</name>
    <dbReference type="NCBI Taxonomy" id="88201"/>
    <lineage>
        <taxon>Eukaryota</taxon>
        <taxon>Metazoa</taxon>
        <taxon>Chordata</taxon>
        <taxon>Craniata</taxon>
        <taxon>Vertebrata</taxon>
        <taxon>Euteleostomi</taxon>
        <taxon>Actinopterygii</taxon>
        <taxon>Neopterygii</taxon>
        <taxon>Teleostei</taxon>
        <taxon>Neoteleostei</taxon>
        <taxon>Acanthomorphata</taxon>
        <taxon>Gobiaria</taxon>
        <taxon>Gobiiformes</taxon>
        <taxon>Gobioidei</taxon>
        <taxon>Gobiidae</taxon>
        <taxon>Gobionellinae</taxon>
        <taxon>Mugilogobius</taxon>
    </lineage>
</organism>
<evidence type="ECO:0000313" key="1">
    <source>
        <dbReference type="EMBL" id="KAK7930031.1"/>
    </source>
</evidence>
<reference evidence="2" key="1">
    <citation type="submission" date="2024-04" db="EMBL/GenBank/DDBJ databases">
        <title>Salinicola lusitanus LLJ914,a marine bacterium isolated from the Okinawa Trough.</title>
        <authorList>
            <person name="Li J."/>
        </authorList>
    </citation>
    <scope>NUCLEOTIDE SEQUENCE [LARGE SCALE GENOMIC DNA]</scope>
</reference>
<protein>
    <submittedName>
        <fullName evidence="1">Uncharacterized protein</fullName>
    </submittedName>
</protein>
<name>A0AAW0PNQ2_9GOBI</name>
<accession>A0AAW0PNQ2</accession>
<comment type="caution">
    <text evidence="1">The sequence shown here is derived from an EMBL/GenBank/DDBJ whole genome shotgun (WGS) entry which is preliminary data.</text>
</comment>
<gene>
    <name evidence="1" type="ORF">WMY93_006426</name>
</gene>
<proteinExistence type="predicted"/>
<keyword evidence="2" id="KW-1185">Reference proteome</keyword>